<sequence length="174" mass="19164">MNYTSQHALCSLPDCNSQPAPGLPGGERAGGRSGVPRVQLRAGPMAARALVRVLGAGRCLGAAPAPCRVRANGYAKKAVPKAKGKGLSKEEMKGPEVCKDPVLLTTHAMGVNFYRQGPEVALKDDSEYPDWLFQMHLGPPKTLKELDPETPQYWRLLRKHNTWRHNKLNKNKKF</sequence>
<evidence type="ECO:0000256" key="2">
    <source>
        <dbReference type="ARBA" id="ARBA00022946"/>
    </source>
</evidence>
<comment type="subcellular location">
    <subcellularLocation>
        <location evidence="1">Mitochondrion</location>
    </subcellularLocation>
</comment>
<evidence type="ECO:0000256" key="7">
    <source>
        <dbReference type="ARBA" id="ARBA00035179"/>
    </source>
</evidence>
<evidence type="ECO:0000313" key="8">
    <source>
        <dbReference type="Ensembl" id="ENSCPBP00000024004.1"/>
    </source>
</evidence>
<dbReference type="Pfam" id="PF08561">
    <property type="entry name" value="Ribosomal_L37"/>
    <property type="match status" value="1"/>
</dbReference>
<keyword evidence="4" id="KW-0496">Mitochondrion</keyword>
<keyword evidence="2" id="KW-0809">Transit peptide</keyword>
<reference evidence="8" key="2">
    <citation type="submission" date="2025-09" db="UniProtKB">
        <authorList>
            <consortium name="Ensembl"/>
        </authorList>
    </citation>
    <scope>IDENTIFICATION</scope>
</reference>
<dbReference type="Ensembl" id="ENSCPBT00000028271.1">
    <property type="protein sequence ID" value="ENSCPBP00000024004.1"/>
    <property type="gene ID" value="ENSCPBG00000017103.1"/>
</dbReference>
<keyword evidence="9" id="KW-1185">Reference proteome</keyword>
<evidence type="ECO:0000256" key="4">
    <source>
        <dbReference type="ARBA" id="ARBA00023128"/>
    </source>
</evidence>
<evidence type="ECO:0000256" key="3">
    <source>
        <dbReference type="ARBA" id="ARBA00022980"/>
    </source>
</evidence>
<keyword evidence="5" id="KW-0687">Ribonucleoprotein</keyword>
<dbReference type="PANTHER" id="PTHR28595:SF1">
    <property type="entry name" value="LARGE RIBOSOMAL SUBUNIT PROTEIN ML54"/>
    <property type="match status" value="1"/>
</dbReference>
<dbReference type="GO" id="GO:0003735">
    <property type="term" value="F:structural constituent of ribosome"/>
    <property type="evidence" value="ECO:0007669"/>
    <property type="project" value="TreeGrafter"/>
</dbReference>
<dbReference type="PANTHER" id="PTHR28595">
    <property type="entry name" value="39S RIBOSOMAL PROTEIN L54, MITOCHONDRIAL"/>
    <property type="match status" value="1"/>
</dbReference>
<evidence type="ECO:0000313" key="9">
    <source>
        <dbReference type="Proteomes" id="UP000694380"/>
    </source>
</evidence>
<gene>
    <name evidence="8" type="primary">MRPL54</name>
</gene>
<reference evidence="8" key="1">
    <citation type="submission" date="2025-08" db="UniProtKB">
        <authorList>
            <consortium name="Ensembl"/>
        </authorList>
    </citation>
    <scope>IDENTIFICATION</scope>
</reference>
<dbReference type="GO" id="GO:0005762">
    <property type="term" value="C:mitochondrial large ribosomal subunit"/>
    <property type="evidence" value="ECO:0007669"/>
    <property type="project" value="Ensembl"/>
</dbReference>
<dbReference type="OMA" id="CRVRANG"/>
<dbReference type="AlphaFoldDB" id="A0A8C3HV14"/>
<protein>
    <recommendedName>
        <fullName evidence="7">Large ribosomal subunit protein mL54</fullName>
    </recommendedName>
</protein>
<dbReference type="GeneTree" id="ENSGT00390000001201"/>
<accession>A0A8C3HV14</accession>
<comment type="similarity">
    <text evidence="6">Belongs to the mitochondrion-specific ribosomal protein mL54 family.</text>
</comment>
<evidence type="ECO:0000256" key="1">
    <source>
        <dbReference type="ARBA" id="ARBA00004173"/>
    </source>
</evidence>
<name>A0A8C3HV14_CHRPI</name>
<dbReference type="InterPro" id="IPR013870">
    <property type="entry name" value="Ribosomal_mL54"/>
</dbReference>
<proteinExistence type="inferred from homology"/>
<evidence type="ECO:0000256" key="5">
    <source>
        <dbReference type="ARBA" id="ARBA00023274"/>
    </source>
</evidence>
<keyword evidence="3" id="KW-0689">Ribosomal protein</keyword>
<dbReference type="Proteomes" id="UP000694380">
    <property type="component" value="Unplaced"/>
</dbReference>
<organism evidence="8 9">
    <name type="scientific">Chrysemys picta bellii</name>
    <name type="common">Western painted turtle</name>
    <name type="synonym">Emys bellii</name>
    <dbReference type="NCBI Taxonomy" id="8478"/>
    <lineage>
        <taxon>Eukaryota</taxon>
        <taxon>Metazoa</taxon>
        <taxon>Chordata</taxon>
        <taxon>Craniata</taxon>
        <taxon>Vertebrata</taxon>
        <taxon>Euteleostomi</taxon>
        <taxon>Archelosauria</taxon>
        <taxon>Testudinata</taxon>
        <taxon>Testudines</taxon>
        <taxon>Cryptodira</taxon>
        <taxon>Durocryptodira</taxon>
        <taxon>Testudinoidea</taxon>
        <taxon>Emydidae</taxon>
        <taxon>Chrysemys</taxon>
    </lineage>
</organism>
<evidence type="ECO:0000256" key="6">
    <source>
        <dbReference type="ARBA" id="ARBA00033752"/>
    </source>
</evidence>